<evidence type="ECO:0000256" key="1">
    <source>
        <dbReference type="ARBA" id="ARBA00015991"/>
    </source>
</evidence>
<dbReference type="SUPFAM" id="SSF54975">
    <property type="entry name" value="Acylphosphatase/BLUF domain-like"/>
    <property type="match status" value="1"/>
</dbReference>
<evidence type="ECO:0000313" key="6">
    <source>
        <dbReference type="EMBL" id="KRM90903.1"/>
    </source>
</evidence>
<dbReference type="STRING" id="1423729.FC80_GL000897"/>
<dbReference type="Gene3D" id="3.30.70.100">
    <property type="match status" value="1"/>
</dbReference>
<reference evidence="6 7" key="1">
    <citation type="journal article" date="2015" name="Genome Announc.">
        <title>Expanding the biotechnology potential of lactobacilli through comparative genomics of 213 strains and associated genera.</title>
        <authorList>
            <person name="Sun Z."/>
            <person name="Harris H.M."/>
            <person name="McCann A."/>
            <person name="Guo C."/>
            <person name="Argimon S."/>
            <person name="Zhang W."/>
            <person name="Yang X."/>
            <person name="Jeffery I.B."/>
            <person name="Cooney J.C."/>
            <person name="Kagawa T.F."/>
            <person name="Liu W."/>
            <person name="Song Y."/>
            <person name="Salvetti E."/>
            <person name="Wrobel A."/>
            <person name="Rasinkangas P."/>
            <person name="Parkhill J."/>
            <person name="Rea M.C."/>
            <person name="O'Sullivan O."/>
            <person name="Ritari J."/>
            <person name="Douillard F.P."/>
            <person name="Paul Ross R."/>
            <person name="Yang R."/>
            <person name="Briner A.E."/>
            <person name="Felis G.E."/>
            <person name="de Vos W.M."/>
            <person name="Barrangou R."/>
            <person name="Klaenhammer T.R."/>
            <person name="Caufield P.W."/>
            <person name="Cui Y."/>
            <person name="Zhang H."/>
            <person name="O'Toole P.W."/>
        </authorList>
    </citation>
    <scope>NUCLEOTIDE SEQUENCE [LARGE SCALE GENOMIC DNA]</scope>
    <source>
        <strain evidence="6 7">DSM 21116</strain>
    </source>
</reference>
<evidence type="ECO:0000313" key="7">
    <source>
        <dbReference type="Proteomes" id="UP000051131"/>
    </source>
</evidence>
<evidence type="ECO:0000256" key="4">
    <source>
        <dbReference type="RuleBase" id="RU004168"/>
    </source>
</evidence>
<dbReference type="Proteomes" id="UP000051131">
    <property type="component" value="Unassembled WGS sequence"/>
</dbReference>
<organism evidence="6 7">
    <name type="scientific">Liquorilactobacillus cacaonum DSM 21116</name>
    <dbReference type="NCBI Taxonomy" id="1423729"/>
    <lineage>
        <taxon>Bacteria</taxon>
        <taxon>Bacillati</taxon>
        <taxon>Bacillota</taxon>
        <taxon>Bacilli</taxon>
        <taxon>Lactobacillales</taxon>
        <taxon>Lactobacillaceae</taxon>
        <taxon>Liquorilactobacillus</taxon>
    </lineage>
</organism>
<dbReference type="InterPro" id="IPR036046">
    <property type="entry name" value="Acylphosphatase-like_dom_sf"/>
</dbReference>
<dbReference type="AlphaFoldDB" id="A0A0R2CHF0"/>
<gene>
    <name evidence="6" type="ORF">FC80_GL000897</name>
</gene>
<sequence length="68" mass="7511">MIADQLGITGIVKNQLDGSVYLEAQGPSEKLSDFTKKIIASPTPSGKVTRYTLEEIQLQNFTSFNITY</sequence>
<evidence type="ECO:0000259" key="5">
    <source>
        <dbReference type="PROSITE" id="PS51160"/>
    </source>
</evidence>
<protein>
    <recommendedName>
        <fullName evidence="1">Acylphosphatase</fullName>
    </recommendedName>
    <alternativeName>
        <fullName evidence="2">Acylphosphate phosphohydrolase</fullName>
    </alternativeName>
</protein>
<keyword evidence="7" id="KW-1185">Reference proteome</keyword>
<dbReference type="EMBL" id="AYZE01000014">
    <property type="protein sequence ID" value="KRM90903.1"/>
    <property type="molecule type" value="Genomic_DNA"/>
</dbReference>
<comment type="similarity">
    <text evidence="4">Belongs to the acylphosphatase family.</text>
</comment>
<accession>A0A0R2CHF0</accession>
<evidence type="ECO:0000256" key="2">
    <source>
        <dbReference type="ARBA" id="ARBA00032904"/>
    </source>
</evidence>
<dbReference type="PATRIC" id="fig|1423729.3.peg.907"/>
<name>A0A0R2CHF0_9LACO</name>
<comment type="caution">
    <text evidence="6">The sequence shown here is derived from an EMBL/GenBank/DDBJ whole genome shotgun (WGS) entry which is preliminary data.</text>
</comment>
<comment type="caution">
    <text evidence="3">Lacks conserved residue(s) required for the propagation of feature annotation.</text>
</comment>
<proteinExistence type="inferred from homology"/>
<evidence type="ECO:0000256" key="3">
    <source>
        <dbReference type="PROSITE-ProRule" id="PRU00520"/>
    </source>
</evidence>
<dbReference type="InterPro" id="IPR001792">
    <property type="entry name" value="Acylphosphatase-like_dom"/>
</dbReference>
<dbReference type="PROSITE" id="PS51160">
    <property type="entry name" value="ACYLPHOSPHATASE_3"/>
    <property type="match status" value="1"/>
</dbReference>
<feature type="domain" description="Acylphosphatase-like" evidence="5">
    <location>
        <begin position="1"/>
        <end position="68"/>
    </location>
</feature>
<dbReference type="Pfam" id="PF00708">
    <property type="entry name" value="Acylphosphatase"/>
    <property type="match status" value="1"/>
</dbReference>